<dbReference type="SUPFAM" id="SSF48019">
    <property type="entry name" value="post-AAA+ oligomerization domain-like"/>
    <property type="match status" value="1"/>
</dbReference>
<dbReference type="NCBIfam" id="TIGR01128">
    <property type="entry name" value="holA"/>
    <property type="match status" value="1"/>
</dbReference>
<protein>
    <recommendedName>
        <fullName evidence="2">DNA polymerase III subunit delta</fullName>
        <ecNumber evidence="1">2.7.7.7</ecNumber>
    </recommendedName>
</protein>
<keyword evidence="5" id="KW-0235">DNA replication</keyword>
<evidence type="ECO:0000256" key="6">
    <source>
        <dbReference type="ARBA" id="ARBA00022932"/>
    </source>
</evidence>
<dbReference type="InterPro" id="IPR005790">
    <property type="entry name" value="DNA_polIII_delta"/>
</dbReference>
<evidence type="ECO:0000256" key="7">
    <source>
        <dbReference type="ARBA" id="ARBA00034754"/>
    </source>
</evidence>
<dbReference type="SUPFAM" id="SSF52540">
    <property type="entry name" value="P-loop containing nucleoside triphosphate hydrolases"/>
    <property type="match status" value="1"/>
</dbReference>
<keyword evidence="3" id="KW-0808">Transferase</keyword>
<comment type="caution">
    <text evidence="11">The sequence shown here is derived from an EMBL/GenBank/DDBJ whole genome shotgun (WGS) entry which is preliminary data.</text>
</comment>
<evidence type="ECO:0000256" key="3">
    <source>
        <dbReference type="ARBA" id="ARBA00022679"/>
    </source>
</evidence>
<name>A0A4R3MTH5_9FIRM</name>
<keyword evidence="12" id="KW-1185">Reference proteome</keyword>
<dbReference type="InterPro" id="IPR010372">
    <property type="entry name" value="DNA_pol3_delta_N"/>
</dbReference>
<dbReference type="Gene3D" id="3.40.50.300">
    <property type="entry name" value="P-loop containing nucleotide triphosphate hydrolases"/>
    <property type="match status" value="1"/>
</dbReference>
<dbReference type="InterPro" id="IPR048466">
    <property type="entry name" value="DNA_pol3_delta-like_C"/>
</dbReference>
<dbReference type="Gene3D" id="1.20.272.10">
    <property type="match status" value="1"/>
</dbReference>
<dbReference type="Proteomes" id="UP000294902">
    <property type="component" value="Unassembled WGS sequence"/>
</dbReference>
<dbReference type="GO" id="GO:0006261">
    <property type="term" value="P:DNA-templated DNA replication"/>
    <property type="evidence" value="ECO:0007669"/>
    <property type="project" value="TreeGrafter"/>
</dbReference>
<proteinExistence type="inferred from homology"/>
<dbReference type="Gene3D" id="1.10.8.60">
    <property type="match status" value="1"/>
</dbReference>
<dbReference type="Pfam" id="PF21694">
    <property type="entry name" value="DNA_pol3_delta_C"/>
    <property type="match status" value="1"/>
</dbReference>
<dbReference type="PANTHER" id="PTHR34388:SF1">
    <property type="entry name" value="DNA POLYMERASE III SUBUNIT DELTA"/>
    <property type="match status" value="1"/>
</dbReference>
<keyword evidence="6" id="KW-0239">DNA-directed DNA polymerase</keyword>
<dbReference type="AlphaFoldDB" id="A0A4R3MTH5"/>
<dbReference type="Pfam" id="PF06144">
    <property type="entry name" value="DNA_pol3_delta"/>
    <property type="match status" value="1"/>
</dbReference>
<evidence type="ECO:0000259" key="10">
    <source>
        <dbReference type="Pfam" id="PF21694"/>
    </source>
</evidence>
<dbReference type="EC" id="2.7.7.7" evidence="1"/>
<dbReference type="EMBL" id="SMAL01000002">
    <property type="protein sequence ID" value="TCT16364.1"/>
    <property type="molecule type" value="Genomic_DNA"/>
</dbReference>
<gene>
    <name evidence="11" type="ORF">EDC18_102383</name>
</gene>
<dbReference type="InterPro" id="IPR008921">
    <property type="entry name" value="DNA_pol3_clamp-load_cplx_C"/>
</dbReference>
<feature type="domain" description="DNA polymerase III delta N-terminal" evidence="9">
    <location>
        <begin position="17"/>
        <end position="134"/>
    </location>
</feature>
<evidence type="ECO:0000313" key="12">
    <source>
        <dbReference type="Proteomes" id="UP000294902"/>
    </source>
</evidence>
<feature type="domain" description="DNA polymerase III delta subunit-like C-terminal" evidence="10">
    <location>
        <begin position="207"/>
        <end position="327"/>
    </location>
</feature>
<dbReference type="GO" id="GO:0003677">
    <property type="term" value="F:DNA binding"/>
    <property type="evidence" value="ECO:0007669"/>
    <property type="project" value="InterPro"/>
</dbReference>
<evidence type="ECO:0000256" key="8">
    <source>
        <dbReference type="ARBA" id="ARBA00049244"/>
    </source>
</evidence>
<dbReference type="GO" id="GO:0003887">
    <property type="term" value="F:DNA-directed DNA polymerase activity"/>
    <property type="evidence" value="ECO:0007669"/>
    <property type="project" value="UniProtKB-KW"/>
</dbReference>
<evidence type="ECO:0000256" key="2">
    <source>
        <dbReference type="ARBA" id="ARBA00017703"/>
    </source>
</evidence>
<dbReference type="PANTHER" id="PTHR34388">
    <property type="entry name" value="DNA POLYMERASE III SUBUNIT DELTA"/>
    <property type="match status" value="1"/>
</dbReference>
<sequence>MQNLKKQIKNGELHNLYLFYGKENYIKNLYKKRIKTTLLDEDDIMNYNFFEGKQVRVSDIIDIADTLPFFKEARLIIVENSELFKSGKKDESEAMATYLENIPSSTYLIFVEDEIDKRSKIYKTVQKKGYAVEFNQLNEQEIKQWLRITTNKNNVNINNDVADYFIYTVGMDMATIDKELEKLISYTLGKNEITKEDIDSISTKQIENKIFDMINAIGEKNKEKAIVLYHDLLMLKEPPLRIIFMLVRQFRMLLQVKSLVNAGVNEYEITSKLGLRSFIVKNCIRQVRNFKVERIKEALNDCLEYEGLIKTGRIEDKLGVEIIILKYSI</sequence>
<comment type="catalytic activity">
    <reaction evidence="8">
        <text>DNA(n) + a 2'-deoxyribonucleoside 5'-triphosphate = DNA(n+1) + diphosphate</text>
        <dbReference type="Rhea" id="RHEA:22508"/>
        <dbReference type="Rhea" id="RHEA-COMP:17339"/>
        <dbReference type="Rhea" id="RHEA-COMP:17340"/>
        <dbReference type="ChEBI" id="CHEBI:33019"/>
        <dbReference type="ChEBI" id="CHEBI:61560"/>
        <dbReference type="ChEBI" id="CHEBI:173112"/>
        <dbReference type="EC" id="2.7.7.7"/>
    </reaction>
</comment>
<evidence type="ECO:0000256" key="5">
    <source>
        <dbReference type="ARBA" id="ARBA00022705"/>
    </source>
</evidence>
<evidence type="ECO:0000256" key="4">
    <source>
        <dbReference type="ARBA" id="ARBA00022695"/>
    </source>
</evidence>
<dbReference type="InterPro" id="IPR027417">
    <property type="entry name" value="P-loop_NTPase"/>
</dbReference>
<accession>A0A4R3MTH5</accession>
<organism evidence="11 12">
    <name type="scientific">Natranaerovirga pectinivora</name>
    <dbReference type="NCBI Taxonomy" id="682400"/>
    <lineage>
        <taxon>Bacteria</taxon>
        <taxon>Bacillati</taxon>
        <taxon>Bacillota</taxon>
        <taxon>Clostridia</taxon>
        <taxon>Lachnospirales</taxon>
        <taxon>Natranaerovirgaceae</taxon>
        <taxon>Natranaerovirga</taxon>
    </lineage>
</organism>
<dbReference type="RefSeq" id="WP_132250704.1">
    <property type="nucleotide sequence ID" value="NZ_SMAL01000002.1"/>
</dbReference>
<comment type="similarity">
    <text evidence="7">Belongs to the DNA polymerase HolA subunit family.</text>
</comment>
<keyword evidence="4" id="KW-0548">Nucleotidyltransferase</keyword>
<evidence type="ECO:0000259" key="9">
    <source>
        <dbReference type="Pfam" id="PF06144"/>
    </source>
</evidence>
<reference evidence="11 12" key="1">
    <citation type="submission" date="2019-03" db="EMBL/GenBank/DDBJ databases">
        <title>Genomic Encyclopedia of Type Strains, Phase IV (KMG-IV): sequencing the most valuable type-strain genomes for metagenomic binning, comparative biology and taxonomic classification.</title>
        <authorList>
            <person name="Goeker M."/>
        </authorList>
    </citation>
    <scope>NUCLEOTIDE SEQUENCE [LARGE SCALE GENOMIC DNA]</scope>
    <source>
        <strain evidence="11 12">DSM 24629</strain>
    </source>
</reference>
<evidence type="ECO:0000256" key="1">
    <source>
        <dbReference type="ARBA" id="ARBA00012417"/>
    </source>
</evidence>
<dbReference type="OrthoDB" id="9775929at2"/>
<dbReference type="GO" id="GO:0009360">
    <property type="term" value="C:DNA polymerase III complex"/>
    <property type="evidence" value="ECO:0007669"/>
    <property type="project" value="InterPro"/>
</dbReference>
<evidence type="ECO:0000313" key="11">
    <source>
        <dbReference type="EMBL" id="TCT16364.1"/>
    </source>
</evidence>